<dbReference type="PROSITE" id="PS51186">
    <property type="entry name" value="GNAT"/>
    <property type="match status" value="1"/>
</dbReference>
<dbReference type="CDD" id="cd04301">
    <property type="entry name" value="NAT_SF"/>
    <property type="match status" value="1"/>
</dbReference>
<dbReference type="PANTHER" id="PTHR42791:SF1">
    <property type="entry name" value="N-ACETYLTRANSFERASE DOMAIN-CONTAINING PROTEIN"/>
    <property type="match status" value="1"/>
</dbReference>
<organism evidence="2">
    <name type="scientific">marine metagenome</name>
    <dbReference type="NCBI Taxonomy" id="408172"/>
    <lineage>
        <taxon>unclassified sequences</taxon>
        <taxon>metagenomes</taxon>
        <taxon>ecological metagenomes</taxon>
    </lineage>
</organism>
<dbReference type="GO" id="GO:0016747">
    <property type="term" value="F:acyltransferase activity, transferring groups other than amino-acyl groups"/>
    <property type="evidence" value="ECO:0007669"/>
    <property type="project" value="InterPro"/>
</dbReference>
<feature type="non-terminal residue" evidence="2">
    <location>
        <position position="1"/>
    </location>
</feature>
<reference evidence="2" key="1">
    <citation type="submission" date="2018-05" db="EMBL/GenBank/DDBJ databases">
        <authorList>
            <person name="Lanie J.A."/>
            <person name="Ng W.-L."/>
            <person name="Kazmierczak K.M."/>
            <person name="Andrzejewski T.M."/>
            <person name="Davidsen T.M."/>
            <person name="Wayne K.J."/>
            <person name="Tettelin H."/>
            <person name="Glass J.I."/>
            <person name="Rusch D."/>
            <person name="Podicherti R."/>
            <person name="Tsui H.-C.T."/>
            <person name="Winkler M.E."/>
        </authorList>
    </citation>
    <scope>NUCLEOTIDE SEQUENCE</scope>
</reference>
<dbReference type="SUPFAM" id="SSF55729">
    <property type="entry name" value="Acyl-CoA N-acyltransferases (Nat)"/>
    <property type="match status" value="1"/>
</dbReference>
<dbReference type="InterPro" id="IPR052523">
    <property type="entry name" value="Trichothecene_AcTrans"/>
</dbReference>
<dbReference type="InterPro" id="IPR016181">
    <property type="entry name" value="Acyl_CoA_acyltransferase"/>
</dbReference>
<name>A0A383C9I7_9ZZZZ</name>
<sequence>QEALKAVLTLGFSADPLVRWIFPDPTAYLQSFDLWIEEFSKISFSHDIAFAEEKFLGASLWLPPGVEVDESVFEPTWASIPEDRIEILFQILEQFAEFHADDCWYLAFLAVDPSMQGQGIGSFILKEALQMIDAKGERAYLEASSERNRALYERHGFEMIGKVQIQDSPPAFPMIREAHI</sequence>
<gene>
    <name evidence="2" type="ORF">METZ01_LOCUS481122</name>
</gene>
<dbReference type="InterPro" id="IPR000182">
    <property type="entry name" value="GNAT_dom"/>
</dbReference>
<dbReference type="AlphaFoldDB" id="A0A383C9I7"/>
<dbReference type="EMBL" id="UINC01206581">
    <property type="protein sequence ID" value="SVE28268.1"/>
    <property type="molecule type" value="Genomic_DNA"/>
</dbReference>
<accession>A0A383C9I7</accession>
<feature type="domain" description="N-acetyltransferase" evidence="1">
    <location>
        <begin position="95"/>
        <end position="179"/>
    </location>
</feature>
<evidence type="ECO:0000259" key="1">
    <source>
        <dbReference type="PROSITE" id="PS51186"/>
    </source>
</evidence>
<dbReference type="PANTHER" id="PTHR42791">
    <property type="entry name" value="GNAT FAMILY ACETYLTRANSFERASE"/>
    <property type="match status" value="1"/>
</dbReference>
<dbReference type="Gene3D" id="3.40.630.30">
    <property type="match status" value="1"/>
</dbReference>
<proteinExistence type="predicted"/>
<evidence type="ECO:0000313" key="2">
    <source>
        <dbReference type="EMBL" id="SVE28268.1"/>
    </source>
</evidence>
<dbReference type="Pfam" id="PF13508">
    <property type="entry name" value="Acetyltransf_7"/>
    <property type="match status" value="1"/>
</dbReference>
<protein>
    <recommendedName>
        <fullName evidence="1">N-acetyltransferase domain-containing protein</fullName>
    </recommendedName>
</protein>